<evidence type="ECO:0000313" key="3">
    <source>
        <dbReference type="Proteomes" id="UP000299102"/>
    </source>
</evidence>
<dbReference type="AlphaFoldDB" id="A0A4C1ZQ72"/>
<evidence type="ECO:0000256" key="1">
    <source>
        <dbReference type="SAM" id="MobiDB-lite"/>
    </source>
</evidence>
<reference evidence="2 3" key="1">
    <citation type="journal article" date="2019" name="Commun. Biol.">
        <title>The bagworm genome reveals a unique fibroin gene that provides high tensile strength.</title>
        <authorList>
            <person name="Kono N."/>
            <person name="Nakamura H."/>
            <person name="Ohtoshi R."/>
            <person name="Tomita M."/>
            <person name="Numata K."/>
            <person name="Arakawa K."/>
        </authorList>
    </citation>
    <scope>NUCLEOTIDE SEQUENCE [LARGE SCALE GENOMIC DNA]</scope>
</reference>
<keyword evidence="3" id="KW-1185">Reference proteome</keyword>
<evidence type="ECO:0000313" key="2">
    <source>
        <dbReference type="EMBL" id="GBP91031.1"/>
    </source>
</evidence>
<dbReference type="EMBL" id="BGZK01002135">
    <property type="protein sequence ID" value="GBP91031.1"/>
    <property type="molecule type" value="Genomic_DNA"/>
</dbReference>
<feature type="compositionally biased region" description="Basic and acidic residues" evidence="1">
    <location>
        <begin position="96"/>
        <end position="117"/>
    </location>
</feature>
<organism evidence="2 3">
    <name type="scientific">Eumeta variegata</name>
    <name type="common">Bagworm moth</name>
    <name type="synonym">Eumeta japonica</name>
    <dbReference type="NCBI Taxonomy" id="151549"/>
    <lineage>
        <taxon>Eukaryota</taxon>
        <taxon>Metazoa</taxon>
        <taxon>Ecdysozoa</taxon>
        <taxon>Arthropoda</taxon>
        <taxon>Hexapoda</taxon>
        <taxon>Insecta</taxon>
        <taxon>Pterygota</taxon>
        <taxon>Neoptera</taxon>
        <taxon>Endopterygota</taxon>
        <taxon>Lepidoptera</taxon>
        <taxon>Glossata</taxon>
        <taxon>Ditrysia</taxon>
        <taxon>Tineoidea</taxon>
        <taxon>Psychidae</taxon>
        <taxon>Oiketicinae</taxon>
        <taxon>Eumeta</taxon>
    </lineage>
</organism>
<feature type="region of interest" description="Disordered" evidence="1">
    <location>
        <begin position="92"/>
        <end position="126"/>
    </location>
</feature>
<protein>
    <submittedName>
        <fullName evidence="2">Uncharacterized protein</fullName>
    </submittedName>
</protein>
<gene>
    <name evidence="2" type="ORF">EVAR_62175_1</name>
</gene>
<comment type="caution">
    <text evidence="2">The sequence shown here is derived from an EMBL/GenBank/DDBJ whole genome shotgun (WGS) entry which is preliminary data.</text>
</comment>
<accession>A0A4C1ZQ72</accession>
<name>A0A4C1ZQ72_EUMVA</name>
<sequence length="126" mass="13833">MAVVYAARRVYCGTTQKKSSTASPPYRNTLLAAYTDDTNRQSRVHGKFAGTRIHYTSYSAPSRRSTYLEGPRANRVKSKRAVIVENSQLIVGTTTEDGRTTGDGSEKIIETRGRGRDSAPQPPRPG</sequence>
<dbReference type="Proteomes" id="UP000299102">
    <property type="component" value="Unassembled WGS sequence"/>
</dbReference>
<proteinExistence type="predicted"/>